<keyword evidence="8" id="KW-0249">Electron transport</keyword>
<evidence type="ECO:0000256" key="11">
    <source>
        <dbReference type="ARBA" id="ARBA00023136"/>
    </source>
</evidence>
<dbReference type="InterPro" id="IPR052168">
    <property type="entry name" value="Cytochrome_b561_oxidase"/>
</dbReference>
<feature type="transmembrane region" description="Helical" evidence="13">
    <location>
        <begin position="27"/>
        <end position="48"/>
    </location>
</feature>
<comment type="similarity">
    <text evidence="12">Belongs to the cytochrome b561 family.</text>
</comment>
<keyword evidence="10" id="KW-0408">Iron</keyword>
<keyword evidence="4" id="KW-1003">Cell membrane</keyword>
<keyword evidence="9 13" id="KW-1133">Transmembrane helix</keyword>
<dbReference type="InterPro" id="IPR016174">
    <property type="entry name" value="Di-haem_cyt_TM"/>
</dbReference>
<evidence type="ECO:0000256" key="13">
    <source>
        <dbReference type="SAM" id="Phobius"/>
    </source>
</evidence>
<name>A0ABW0FQN1_9CAUL</name>
<evidence type="ECO:0000313" key="15">
    <source>
        <dbReference type="EMBL" id="MFC5343584.1"/>
    </source>
</evidence>
<evidence type="ECO:0000256" key="2">
    <source>
        <dbReference type="ARBA" id="ARBA00004651"/>
    </source>
</evidence>
<sequence>MASVVRWANLPMQCDVRKPMAEPRNRYSTVSLVFHWGLALLVLAQVLLITAHEATEGPMSREFVQVHKALGLTVLILTLARIGWRMANPALPSPAGTPDWQKFAAKATHILFYVLLIGIPLFGWAASSAGGRDIDWFGLFNWPLLPITQSRDLAGTLMDLHKAAVKLLYVLIALHVLAALKHQFVDRDNVLHRMIPLIPRRP</sequence>
<evidence type="ECO:0000256" key="10">
    <source>
        <dbReference type="ARBA" id="ARBA00023004"/>
    </source>
</evidence>
<dbReference type="EMBL" id="JBHSLF010000014">
    <property type="protein sequence ID" value="MFC5343584.1"/>
    <property type="molecule type" value="Genomic_DNA"/>
</dbReference>
<evidence type="ECO:0000256" key="8">
    <source>
        <dbReference type="ARBA" id="ARBA00022982"/>
    </source>
</evidence>
<comment type="subcellular location">
    <subcellularLocation>
        <location evidence="2">Cell membrane</location>
        <topology evidence="2">Multi-pass membrane protein</topology>
    </subcellularLocation>
</comment>
<evidence type="ECO:0000256" key="6">
    <source>
        <dbReference type="ARBA" id="ARBA00022692"/>
    </source>
</evidence>
<dbReference type="Proteomes" id="UP001596152">
    <property type="component" value="Unassembled WGS sequence"/>
</dbReference>
<evidence type="ECO:0000256" key="7">
    <source>
        <dbReference type="ARBA" id="ARBA00022723"/>
    </source>
</evidence>
<evidence type="ECO:0000313" key="16">
    <source>
        <dbReference type="Proteomes" id="UP001596152"/>
    </source>
</evidence>
<reference evidence="16" key="1">
    <citation type="journal article" date="2019" name="Int. J. Syst. Evol. Microbiol.">
        <title>The Global Catalogue of Microorganisms (GCM) 10K type strain sequencing project: providing services to taxonomists for standard genome sequencing and annotation.</title>
        <authorList>
            <consortium name="The Broad Institute Genomics Platform"/>
            <consortium name="The Broad Institute Genome Sequencing Center for Infectious Disease"/>
            <person name="Wu L."/>
            <person name="Ma J."/>
        </authorList>
    </citation>
    <scope>NUCLEOTIDE SEQUENCE [LARGE SCALE GENOMIC DNA]</scope>
    <source>
        <strain evidence="16">JCM 12125</strain>
    </source>
</reference>
<feature type="transmembrane region" description="Helical" evidence="13">
    <location>
        <begin position="107"/>
        <end position="126"/>
    </location>
</feature>
<evidence type="ECO:0000256" key="5">
    <source>
        <dbReference type="ARBA" id="ARBA00022617"/>
    </source>
</evidence>
<evidence type="ECO:0000256" key="1">
    <source>
        <dbReference type="ARBA" id="ARBA00001970"/>
    </source>
</evidence>
<keyword evidence="3" id="KW-0813">Transport</keyword>
<protein>
    <submittedName>
        <fullName evidence="15">Cytochrome b</fullName>
    </submittedName>
</protein>
<accession>A0ABW0FQN1</accession>
<keyword evidence="5" id="KW-0349">Heme</keyword>
<keyword evidence="16" id="KW-1185">Reference proteome</keyword>
<evidence type="ECO:0000256" key="12">
    <source>
        <dbReference type="ARBA" id="ARBA00037975"/>
    </source>
</evidence>
<dbReference type="SUPFAM" id="SSF81342">
    <property type="entry name" value="Transmembrane di-heme cytochromes"/>
    <property type="match status" value="1"/>
</dbReference>
<feature type="transmembrane region" description="Helical" evidence="13">
    <location>
        <begin position="69"/>
        <end position="87"/>
    </location>
</feature>
<evidence type="ECO:0000256" key="9">
    <source>
        <dbReference type="ARBA" id="ARBA00022989"/>
    </source>
</evidence>
<dbReference type="RefSeq" id="WP_374035919.1">
    <property type="nucleotide sequence ID" value="NZ_CP169082.1"/>
</dbReference>
<evidence type="ECO:0000256" key="4">
    <source>
        <dbReference type="ARBA" id="ARBA00022475"/>
    </source>
</evidence>
<dbReference type="Pfam" id="PF01292">
    <property type="entry name" value="Ni_hydr_CYTB"/>
    <property type="match status" value="1"/>
</dbReference>
<comment type="cofactor">
    <cofactor evidence="1">
        <name>heme b</name>
        <dbReference type="ChEBI" id="CHEBI:60344"/>
    </cofactor>
</comment>
<feature type="transmembrane region" description="Helical" evidence="13">
    <location>
        <begin position="167"/>
        <end position="184"/>
    </location>
</feature>
<dbReference type="PANTHER" id="PTHR30529">
    <property type="entry name" value="CYTOCHROME B561"/>
    <property type="match status" value="1"/>
</dbReference>
<keyword evidence="11 13" id="KW-0472">Membrane</keyword>
<dbReference type="InterPro" id="IPR011577">
    <property type="entry name" value="Cyt_b561_bac/Ni-Hgenase"/>
</dbReference>
<comment type="caution">
    <text evidence="15">The sequence shown here is derived from an EMBL/GenBank/DDBJ whole genome shotgun (WGS) entry which is preliminary data.</text>
</comment>
<feature type="domain" description="Cytochrome b561 bacterial/Ni-hydrogenase" evidence="14">
    <location>
        <begin position="26"/>
        <end position="196"/>
    </location>
</feature>
<proteinExistence type="inferred from homology"/>
<gene>
    <name evidence="15" type="ORF">ACFPIE_06640</name>
</gene>
<keyword evidence="6 13" id="KW-0812">Transmembrane</keyword>
<evidence type="ECO:0000256" key="3">
    <source>
        <dbReference type="ARBA" id="ARBA00022448"/>
    </source>
</evidence>
<keyword evidence="7" id="KW-0479">Metal-binding</keyword>
<dbReference type="PANTHER" id="PTHR30529:SF1">
    <property type="entry name" value="CYTOCHROME B561 HOMOLOG 2"/>
    <property type="match status" value="1"/>
</dbReference>
<organism evidence="15 16">
    <name type="scientific">Brevundimonas staleyi</name>
    <dbReference type="NCBI Taxonomy" id="74326"/>
    <lineage>
        <taxon>Bacteria</taxon>
        <taxon>Pseudomonadati</taxon>
        <taxon>Pseudomonadota</taxon>
        <taxon>Alphaproteobacteria</taxon>
        <taxon>Caulobacterales</taxon>
        <taxon>Caulobacteraceae</taxon>
        <taxon>Brevundimonas</taxon>
    </lineage>
</organism>
<evidence type="ECO:0000259" key="14">
    <source>
        <dbReference type="Pfam" id="PF01292"/>
    </source>
</evidence>